<dbReference type="PANTHER" id="PTHR15020:SF50">
    <property type="entry name" value="UPF0659 PROTEIN YMR090W"/>
    <property type="match status" value="1"/>
</dbReference>
<organism evidence="2 3">
    <name type="scientific">Paraburkholderia caffeinilytica</name>
    <dbReference type="NCBI Taxonomy" id="1761016"/>
    <lineage>
        <taxon>Bacteria</taxon>
        <taxon>Pseudomonadati</taxon>
        <taxon>Pseudomonadota</taxon>
        <taxon>Betaproteobacteria</taxon>
        <taxon>Burkholderiales</taxon>
        <taxon>Burkholderiaceae</taxon>
        <taxon>Paraburkholderia</taxon>
    </lineage>
</organism>
<dbReference type="EMBL" id="BMHL01000002">
    <property type="protein sequence ID" value="GGC29385.1"/>
    <property type="molecule type" value="Genomic_DNA"/>
</dbReference>
<keyword evidence="3" id="KW-1185">Reference proteome</keyword>
<evidence type="ECO:0000259" key="1">
    <source>
        <dbReference type="Pfam" id="PF13460"/>
    </source>
</evidence>
<comment type="caution">
    <text evidence="2">The sequence shown here is derived from an EMBL/GenBank/DDBJ whole genome shotgun (WGS) entry which is preliminary data.</text>
</comment>
<name>A0ABQ1LT38_9BURK</name>
<dbReference type="Gene3D" id="3.40.50.720">
    <property type="entry name" value="NAD(P)-binding Rossmann-like Domain"/>
    <property type="match status" value="1"/>
</dbReference>
<evidence type="ECO:0000313" key="2">
    <source>
        <dbReference type="EMBL" id="GGC29385.1"/>
    </source>
</evidence>
<feature type="domain" description="NAD(P)-binding" evidence="1">
    <location>
        <begin position="7"/>
        <end position="197"/>
    </location>
</feature>
<protein>
    <submittedName>
        <fullName evidence="2">NADH-flavin reductase</fullName>
    </submittedName>
</protein>
<dbReference type="Pfam" id="PF13460">
    <property type="entry name" value="NAD_binding_10"/>
    <property type="match status" value="1"/>
</dbReference>
<dbReference type="SUPFAM" id="SSF51735">
    <property type="entry name" value="NAD(P)-binding Rossmann-fold domains"/>
    <property type="match status" value="1"/>
</dbReference>
<gene>
    <name evidence="2" type="ORF">GCM10011400_14990</name>
</gene>
<dbReference type="RefSeq" id="WP_162831492.1">
    <property type="nucleotide sequence ID" value="NZ_BMHL01000002.1"/>
</dbReference>
<accession>A0ABQ1LT38</accession>
<dbReference type="InterPro" id="IPR036291">
    <property type="entry name" value="NAD(P)-bd_dom_sf"/>
</dbReference>
<dbReference type="PANTHER" id="PTHR15020">
    <property type="entry name" value="FLAVIN REDUCTASE-RELATED"/>
    <property type="match status" value="1"/>
</dbReference>
<dbReference type="InterPro" id="IPR016040">
    <property type="entry name" value="NAD(P)-bd_dom"/>
</dbReference>
<proteinExistence type="predicted"/>
<evidence type="ECO:0000313" key="3">
    <source>
        <dbReference type="Proteomes" id="UP000602004"/>
    </source>
</evidence>
<dbReference type="Proteomes" id="UP000602004">
    <property type="component" value="Unassembled WGS sequence"/>
</dbReference>
<reference evidence="3" key="1">
    <citation type="journal article" date="2019" name="Int. J. Syst. Evol. Microbiol.">
        <title>The Global Catalogue of Microorganisms (GCM) 10K type strain sequencing project: providing services to taxonomists for standard genome sequencing and annotation.</title>
        <authorList>
            <consortium name="The Broad Institute Genomics Platform"/>
            <consortium name="The Broad Institute Genome Sequencing Center for Infectious Disease"/>
            <person name="Wu L."/>
            <person name="Ma J."/>
        </authorList>
    </citation>
    <scope>NUCLEOTIDE SEQUENCE [LARGE SCALE GENOMIC DNA]</scope>
    <source>
        <strain evidence="3">CGMCC 1.15103</strain>
    </source>
</reference>
<sequence length="214" mass="22879">MRIVVLGATGGTGRLVTEEALKRGHDVVCYVRNPAGIQVRPGVQIVAGQLGDTRAMRAAMSGAQAVLCCLGTHEKKNVDLMQKSLPLIIRAMQGARVLRLVLLSAYGVGDTAHTASLIARIAYRLVAAPVFQDKDLSERLLPDSGLEWTGIYPVILTDGTPSDAVEVRPMTQVQKVSGLPRVSRADVARVMLDATADDRTIGQRLLVSSQGSVR</sequence>